<accession>A0A553PMW9</accession>
<organism evidence="3 4">
    <name type="scientific">Danionella cerebrum</name>
    <dbReference type="NCBI Taxonomy" id="2873325"/>
    <lineage>
        <taxon>Eukaryota</taxon>
        <taxon>Metazoa</taxon>
        <taxon>Chordata</taxon>
        <taxon>Craniata</taxon>
        <taxon>Vertebrata</taxon>
        <taxon>Euteleostomi</taxon>
        <taxon>Actinopterygii</taxon>
        <taxon>Neopterygii</taxon>
        <taxon>Teleostei</taxon>
        <taxon>Ostariophysi</taxon>
        <taxon>Cypriniformes</taxon>
        <taxon>Danionidae</taxon>
        <taxon>Danioninae</taxon>
        <taxon>Danionella</taxon>
    </lineage>
</organism>
<feature type="region of interest" description="Disordered" evidence="1">
    <location>
        <begin position="1"/>
        <end position="139"/>
    </location>
</feature>
<dbReference type="EMBL" id="SRMA01026665">
    <property type="protein sequence ID" value="TRY79019.1"/>
    <property type="molecule type" value="Genomic_DNA"/>
</dbReference>
<keyword evidence="4" id="KW-1185">Reference proteome</keyword>
<dbReference type="GO" id="GO:0032391">
    <property type="term" value="C:photoreceptor connecting cilium"/>
    <property type="evidence" value="ECO:0007669"/>
    <property type="project" value="TreeGrafter"/>
</dbReference>
<dbReference type="GO" id="GO:1905515">
    <property type="term" value="P:non-motile cilium assembly"/>
    <property type="evidence" value="ECO:0007669"/>
    <property type="project" value="TreeGrafter"/>
</dbReference>
<evidence type="ECO:0000313" key="3">
    <source>
        <dbReference type="EMBL" id="TRY79019.1"/>
    </source>
</evidence>
<dbReference type="STRING" id="623744.A0A553PMW9"/>
<evidence type="ECO:0000256" key="1">
    <source>
        <dbReference type="SAM" id="MobiDB-lite"/>
    </source>
</evidence>
<dbReference type="AlphaFoldDB" id="A0A553PMW9"/>
<protein>
    <recommendedName>
        <fullName evidence="2">RPGRIP1 C-terminal domain-containing protein</fullName>
    </recommendedName>
</protein>
<dbReference type="PANTHER" id="PTHR14240">
    <property type="entry name" value="RETINITIS PIGMENTOSA GTPASE REGULATOR-INTERACTING PROTEIN"/>
    <property type="match status" value="1"/>
</dbReference>
<dbReference type="InterPro" id="IPR041091">
    <property type="entry name" value="RPGRIP1_C"/>
</dbReference>
<dbReference type="InterPro" id="IPR031139">
    <property type="entry name" value="RPGRIP1_fam"/>
</dbReference>
<gene>
    <name evidence="3" type="ORF">DNTS_022224</name>
</gene>
<comment type="caution">
    <text evidence="3">The sequence shown here is derived from an EMBL/GenBank/DDBJ whole genome shotgun (WGS) entry which is preliminary data.</text>
</comment>
<dbReference type="Proteomes" id="UP000316079">
    <property type="component" value="Unassembled WGS sequence"/>
</dbReference>
<evidence type="ECO:0000313" key="4">
    <source>
        <dbReference type="Proteomes" id="UP000316079"/>
    </source>
</evidence>
<feature type="compositionally biased region" description="Basic and acidic residues" evidence="1">
    <location>
        <begin position="94"/>
        <end position="125"/>
    </location>
</feature>
<dbReference type="Pfam" id="PF18111">
    <property type="entry name" value="RPGR1_C"/>
    <property type="match status" value="1"/>
</dbReference>
<dbReference type="PANTHER" id="PTHR14240:SF1">
    <property type="entry name" value="PROTEIN FANTOM-RELATED"/>
    <property type="match status" value="1"/>
</dbReference>
<sequence length="353" mass="39616">MKVQHSLGQGAKTADVQPSTSIRKSDRRSVTPLKSPTIRVSKPTPDHQKLQSQSAKRNQRRSAASPIQKPKTTSCPSPAGSLKSPDTSCVFDFRAPKGKDQEAETEDKTQSDIEVLHSDESRDSNGSDVIIIPHPPKPRNKGDQLKVEILSLYFDPSSSVACDQSVHQVYVEYRLVGVPMETTETPMSLRKPTDGEEIHYNFTRVIHVDSVEAAPLRHYLYTVLEGSDPNHGRLKFTVVSEPMNEKEECEDVGYAFLDLRELLLTGNDYDRPIVVEWKKSEVTSADEEQEVVGKLKVSVEAAQALTGIYQEYHQTARRHRSEPQSSTEDKKGRGSGKKEEIQVFDFEADEDFY</sequence>
<dbReference type="OrthoDB" id="2133912at2759"/>
<dbReference type="GO" id="GO:0046548">
    <property type="term" value="P:retinal rod cell development"/>
    <property type="evidence" value="ECO:0007669"/>
    <property type="project" value="TreeGrafter"/>
</dbReference>
<reference evidence="3 4" key="1">
    <citation type="journal article" date="2019" name="Sci. Data">
        <title>Hybrid genome assembly and annotation of Danionella translucida.</title>
        <authorList>
            <person name="Kadobianskyi M."/>
            <person name="Schulze L."/>
            <person name="Schuelke M."/>
            <person name="Judkewitz B."/>
        </authorList>
    </citation>
    <scope>NUCLEOTIDE SEQUENCE [LARGE SCALE GENOMIC DNA]</scope>
    <source>
        <strain evidence="3 4">Bolton</strain>
    </source>
</reference>
<feature type="compositionally biased region" description="Basic and acidic residues" evidence="1">
    <location>
        <begin position="327"/>
        <end position="341"/>
    </location>
</feature>
<proteinExistence type="predicted"/>
<name>A0A553PMW9_9TELE</name>
<dbReference type="InterPro" id="IPR035892">
    <property type="entry name" value="C2_domain_sf"/>
</dbReference>
<evidence type="ECO:0000259" key="2">
    <source>
        <dbReference type="Pfam" id="PF18111"/>
    </source>
</evidence>
<feature type="region of interest" description="Disordered" evidence="1">
    <location>
        <begin position="312"/>
        <end position="353"/>
    </location>
</feature>
<dbReference type="Gene3D" id="2.60.40.150">
    <property type="entry name" value="C2 domain"/>
    <property type="match status" value="1"/>
</dbReference>
<feature type="domain" description="RPGRIP1 C-terminal" evidence="2">
    <location>
        <begin position="143"/>
        <end position="311"/>
    </location>
</feature>